<keyword evidence="1 4" id="KW-0663">Pyridoxal phosphate</keyword>
<gene>
    <name evidence="6" type="ORF">BKA15_004346</name>
</gene>
<reference evidence="6 7" key="1">
    <citation type="submission" date="2020-07" db="EMBL/GenBank/DDBJ databases">
        <title>Sequencing the genomes of 1000 actinobacteria strains.</title>
        <authorList>
            <person name="Klenk H.-P."/>
        </authorList>
    </citation>
    <scope>NUCLEOTIDE SEQUENCE [LARGE SCALE GENOMIC DNA]</scope>
    <source>
        <strain evidence="6 7">DSM 22083</strain>
    </source>
</reference>
<dbReference type="AlphaFoldDB" id="A0A7Y9IA48"/>
<feature type="active site" description="Proton acceptor" evidence="3">
    <location>
        <position position="201"/>
    </location>
</feature>
<evidence type="ECO:0000256" key="4">
    <source>
        <dbReference type="PIRSR" id="PIRSR000390-2"/>
    </source>
</evidence>
<evidence type="ECO:0000256" key="2">
    <source>
        <dbReference type="ARBA" id="ARBA00037999"/>
    </source>
</evidence>
<dbReference type="EMBL" id="JACCBU010000001">
    <property type="protein sequence ID" value="NYE73017.1"/>
    <property type="molecule type" value="Genomic_DNA"/>
</dbReference>
<evidence type="ECO:0000313" key="7">
    <source>
        <dbReference type="Proteomes" id="UP000569914"/>
    </source>
</evidence>
<dbReference type="InterPro" id="IPR015422">
    <property type="entry name" value="PyrdxlP-dep_Trfase_small"/>
</dbReference>
<name>A0A7Y9IA48_9ACTN</name>
<dbReference type="InterPro" id="IPR015421">
    <property type="entry name" value="PyrdxlP-dep_Trfase_major"/>
</dbReference>
<dbReference type="GO" id="GO:0000271">
    <property type="term" value="P:polysaccharide biosynthetic process"/>
    <property type="evidence" value="ECO:0007669"/>
    <property type="project" value="TreeGrafter"/>
</dbReference>
<dbReference type="PANTHER" id="PTHR30244:SF36">
    <property type="entry name" value="3-OXO-GLUCOSE-6-PHOSPHATE:GLUTAMATE AMINOTRANSFERASE"/>
    <property type="match status" value="1"/>
</dbReference>
<sequence>MTLDIPLDDPAVDLDPAQPVPFLDLSLTHAEIVAEVGDRLAAIMAGNAFVLGPEVARFEEEYAAFCGTGHCVGVGNGTDAIELALRAAGIGPGDEVIIPANTFVATAEAVVQVGATIVLVDCRSDHLIDPYQVVTRLTRRTRALIGVDLYGQVADFGTLRAAVPDDVLLFEDGAQSQGAARLGRPAGSFGVAAATSFYPGKNLGAFGDAGAVTTNSSDLAANLRALRNHGGVERYQHDQLGRNSRLDSIQAAVLSVKLRRLRGWNDSRQAAAARYRELLSEHPAIELPEIAPGNDHVWHLFVIKVPDRDRVLAELGAAGIGAGIHYPAPIHRIKAFADRFLGERYPEAEAAAERILSLPIFPGITAGQQERVVDVLIKALR</sequence>
<evidence type="ECO:0000256" key="5">
    <source>
        <dbReference type="RuleBase" id="RU004508"/>
    </source>
</evidence>
<dbReference type="Proteomes" id="UP000569914">
    <property type="component" value="Unassembled WGS sequence"/>
</dbReference>
<organism evidence="6 7">
    <name type="scientific">Microlunatus parietis</name>
    <dbReference type="NCBI Taxonomy" id="682979"/>
    <lineage>
        <taxon>Bacteria</taxon>
        <taxon>Bacillati</taxon>
        <taxon>Actinomycetota</taxon>
        <taxon>Actinomycetes</taxon>
        <taxon>Propionibacteriales</taxon>
        <taxon>Propionibacteriaceae</taxon>
        <taxon>Microlunatus</taxon>
    </lineage>
</organism>
<evidence type="ECO:0000313" key="6">
    <source>
        <dbReference type="EMBL" id="NYE73017.1"/>
    </source>
</evidence>
<comment type="similarity">
    <text evidence="2 5">Belongs to the DegT/DnrJ/EryC1 family.</text>
</comment>
<dbReference type="RefSeq" id="WP_179754216.1">
    <property type="nucleotide sequence ID" value="NZ_JACCBU010000001.1"/>
</dbReference>
<dbReference type="InterPro" id="IPR000653">
    <property type="entry name" value="DegT/StrS_aminotransferase"/>
</dbReference>
<keyword evidence="7" id="KW-1185">Reference proteome</keyword>
<feature type="modified residue" description="N6-(pyridoxal phosphate)lysine" evidence="4">
    <location>
        <position position="201"/>
    </location>
</feature>
<comment type="caution">
    <text evidence="6">The sequence shown here is derived from an EMBL/GenBank/DDBJ whole genome shotgun (WGS) entry which is preliminary data.</text>
</comment>
<dbReference type="PIRSF" id="PIRSF000390">
    <property type="entry name" value="PLP_StrS"/>
    <property type="match status" value="1"/>
</dbReference>
<dbReference type="Pfam" id="PF01041">
    <property type="entry name" value="DegT_DnrJ_EryC1"/>
    <property type="match status" value="1"/>
</dbReference>
<dbReference type="PANTHER" id="PTHR30244">
    <property type="entry name" value="TRANSAMINASE"/>
    <property type="match status" value="1"/>
</dbReference>
<evidence type="ECO:0000256" key="3">
    <source>
        <dbReference type="PIRSR" id="PIRSR000390-1"/>
    </source>
</evidence>
<evidence type="ECO:0000256" key="1">
    <source>
        <dbReference type="ARBA" id="ARBA00022898"/>
    </source>
</evidence>
<protein>
    <submittedName>
        <fullName evidence="6">dTDP-4-amino-4,6-dideoxygalactose transaminase</fullName>
    </submittedName>
</protein>
<dbReference type="Gene3D" id="3.40.640.10">
    <property type="entry name" value="Type I PLP-dependent aspartate aminotransferase-like (Major domain)"/>
    <property type="match status" value="1"/>
</dbReference>
<dbReference type="SUPFAM" id="SSF53383">
    <property type="entry name" value="PLP-dependent transferases"/>
    <property type="match status" value="1"/>
</dbReference>
<dbReference type="InterPro" id="IPR015424">
    <property type="entry name" value="PyrdxlP-dep_Trfase"/>
</dbReference>
<proteinExistence type="inferred from homology"/>
<dbReference type="GO" id="GO:0030170">
    <property type="term" value="F:pyridoxal phosphate binding"/>
    <property type="evidence" value="ECO:0007669"/>
    <property type="project" value="TreeGrafter"/>
</dbReference>
<dbReference type="GO" id="GO:0008483">
    <property type="term" value="F:transaminase activity"/>
    <property type="evidence" value="ECO:0007669"/>
    <property type="project" value="TreeGrafter"/>
</dbReference>
<accession>A0A7Y9IA48</accession>
<dbReference type="CDD" id="cd00616">
    <property type="entry name" value="AHBA_syn"/>
    <property type="match status" value="1"/>
</dbReference>
<dbReference type="Gene3D" id="3.90.1150.10">
    <property type="entry name" value="Aspartate Aminotransferase, domain 1"/>
    <property type="match status" value="1"/>
</dbReference>